<evidence type="ECO:0000313" key="2">
    <source>
        <dbReference type="EMBL" id="QHT01258.1"/>
    </source>
</evidence>
<reference evidence="2" key="1">
    <citation type="journal article" date="2020" name="Nature">
        <title>Giant virus diversity and host interactions through global metagenomics.</title>
        <authorList>
            <person name="Schulz F."/>
            <person name="Roux S."/>
            <person name="Paez-Espino D."/>
            <person name="Jungbluth S."/>
            <person name="Walsh D.A."/>
            <person name="Denef V.J."/>
            <person name="McMahon K.D."/>
            <person name="Konstantinidis K.T."/>
            <person name="Eloe-Fadrosh E.A."/>
            <person name="Kyrpides N.C."/>
            <person name="Woyke T."/>
        </authorList>
    </citation>
    <scope>NUCLEOTIDE SEQUENCE</scope>
    <source>
        <strain evidence="2">GVMAG-M-3300020192-26</strain>
    </source>
</reference>
<proteinExistence type="predicted"/>
<evidence type="ECO:0000256" key="1">
    <source>
        <dbReference type="SAM" id="Phobius"/>
    </source>
</evidence>
<feature type="transmembrane region" description="Helical" evidence="1">
    <location>
        <begin position="28"/>
        <end position="46"/>
    </location>
</feature>
<dbReference type="AlphaFoldDB" id="A0A6C0C9K9"/>
<protein>
    <submittedName>
        <fullName evidence="2">Uncharacterized protein</fullName>
    </submittedName>
</protein>
<organism evidence="2">
    <name type="scientific">viral metagenome</name>
    <dbReference type="NCBI Taxonomy" id="1070528"/>
    <lineage>
        <taxon>unclassified sequences</taxon>
        <taxon>metagenomes</taxon>
        <taxon>organismal metagenomes</taxon>
    </lineage>
</organism>
<sequence length="74" mass="8433">MSNGQDDTMQPPPPPDVSYMDWINDNKLMIILVVLVIAALIWYFWFREDSETVSVVTPVLSTPGEPLVIRTVRN</sequence>
<keyword evidence="1" id="KW-0472">Membrane</keyword>
<keyword evidence="1" id="KW-1133">Transmembrane helix</keyword>
<name>A0A6C0C9K9_9ZZZZ</name>
<dbReference type="EMBL" id="MN739367">
    <property type="protein sequence ID" value="QHT01258.1"/>
    <property type="molecule type" value="Genomic_DNA"/>
</dbReference>
<accession>A0A6C0C9K9</accession>
<keyword evidence="1" id="KW-0812">Transmembrane</keyword>